<comment type="caution">
    <text evidence="1">The sequence shown here is derived from an EMBL/GenBank/DDBJ whole genome shotgun (WGS) entry which is preliminary data.</text>
</comment>
<accession>A0A5B7I8C4</accession>
<sequence>MLISSENIIENHANIALQLSKHPYIKRTRNLIKIEPLKYAVVEMFQISVENINIDRKIMLTSHYNPQNILI</sequence>
<evidence type="ECO:0000313" key="1">
    <source>
        <dbReference type="EMBL" id="MPC77747.1"/>
    </source>
</evidence>
<name>A0A5B7I8C4_PORTR</name>
<evidence type="ECO:0000313" key="2">
    <source>
        <dbReference type="Proteomes" id="UP000324222"/>
    </source>
</evidence>
<protein>
    <submittedName>
        <fullName evidence="1">Uncharacterized protein</fullName>
    </submittedName>
</protein>
<dbReference type="Proteomes" id="UP000324222">
    <property type="component" value="Unassembled WGS sequence"/>
</dbReference>
<keyword evidence="2" id="KW-1185">Reference proteome</keyword>
<proteinExistence type="predicted"/>
<reference evidence="1 2" key="1">
    <citation type="submission" date="2019-05" db="EMBL/GenBank/DDBJ databases">
        <title>Another draft genome of Portunus trituberculatus and its Hox gene families provides insights of decapod evolution.</title>
        <authorList>
            <person name="Jeong J.-H."/>
            <person name="Song I."/>
            <person name="Kim S."/>
            <person name="Choi T."/>
            <person name="Kim D."/>
            <person name="Ryu S."/>
            <person name="Kim W."/>
        </authorList>
    </citation>
    <scope>NUCLEOTIDE SEQUENCE [LARGE SCALE GENOMIC DNA]</scope>
    <source>
        <tissue evidence="1">Muscle</tissue>
    </source>
</reference>
<dbReference type="AlphaFoldDB" id="A0A5B7I8C4"/>
<dbReference type="EMBL" id="VSRR010046626">
    <property type="protein sequence ID" value="MPC77747.1"/>
    <property type="molecule type" value="Genomic_DNA"/>
</dbReference>
<organism evidence="1 2">
    <name type="scientific">Portunus trituberculatus</name>
    <name type="common">Swimming crab</name>
    <name type="synonym">Neptunus trituberculatus</name>
    <dbReference type="NCBI Taxonomy" id="210409"/>
    <lineage>
        <taxon>Eukaryota</taxon>
        <taxon>Metazoa</taxon>
        <taxon>Ecdysozoa</taxon>
        <taxon>Arthropoda</taxon>
        <taxon>Crustacea</taxon>
        <taxon>Multicrustacea</taxon>
        <taxon>Malacostraca</taxon>
        <taxon>Eumalacostraca</taxon>
        <taxon>Eucarida</taxon>
        <taxon>Decapoda</taxon>
        <taxon>Pleocyemata</taxon>
        <taxon>Brachyura</taxon>
        <taxon>Eubrachyura</taxon>
        <taxon>Portunoidea</taxon>
        <taxon>Portunidae</taxon>
        <taxon>Portuninae</taxon>
        <taxon>Portunus</taxon>
    </lineage>
</organism>
<gene>
    <name evidence="1" type="ORF">E2C01_072212</name>
</gene>